<keyword evidence="1" id="KW-1185">Reference proteome</keyword>
<dbReference type="RefSeq" id="XP_045143580.1">
    <property type="nucleotide sequence ID" value="XM_045287645.1"/>
</dbReference>
<organism evidence="1 2">
    <name type="scientific">Echinops telfairi</name>
    <name type="common">Lesser hedgehog tenrec</name>
    <dbReference type="NCBI Taxonomy" id="9371"/>
    <lineage>
        <taxon>Eukaryota</taxon>
        <taxon>Metazoa</taxon>
        <taxon>Chordata</taxon>
        <taxon>Craniata</taxon>
        <taxon>Vertebrata</taxon>
        <taxon>Euteleostomi</taxon>
        <taxon>Mammalia</taxon>
        <taxon>Eutheria</taxon>
        <taxon>Afrotheria</taxon>
        <taxon>Tenrecidae</taxon>
        <taxon>Tenrecinae</taxon>
        <taxon>Echinops</taxon>
    </lineage>
</organism>
<proteinExistence type="predicted"/>
<protein>
    <submittedName>
        <fullName evidence="2">Uncharacterized protein LOC123521404</fullName>
    </submittedName>
</protein>
<sequence>MGPAACSPAARLSSPETRTQAPSQGPLPLCLFSPDDSSGVSSELGPHVPSCSATIEPDWSQQPEVLQALLPSRAGRCSLSGCFAGGLRQLPRHSASVKRGSLSAPQGPGAAAQVPAGNHRGPSPPVPSHSSRPVTEGSPSTDEQKSLPPPVKTARLWPTHLPRSHLDTGEPAPIPKSHPALHDLGALTQSLDVAATLMPWAHGTQMHKPPAWAQRQIADDGLMSPGHVQEARTHTEPG</sequence>
<dbReference type="Proteomes" id="UP000694863">
    <property type="component" value="Unplaced"/>
</dbReference>
<evidence type="ECO:0000313" key="2">
    <source>
        <dbReference type="RefSeq" id="XP_045143580.1"/>
    </source>
</evidence>
<accession>A0AC55CVS1</accession>
<gene>
    <name evidence="2" type="primary">LOC123521404</name>
</gene>
<name>A0AC55CVS1_ECHTE</name>
<evidence type="ECO:0000313" key="1">
    <source>
        <dbReference type="Proteomes" id="UP000694863"/>
    </source>
</evidence>
<reference evidence="2" key="1">
    <citation type="submission" date="2025-08" db="UniProtKB">
        <authorList>
            <consortium name="RefSeq"/>
        </authorList>
    </citation>
    <scope>IDENTIFICATION</scope>
</reference>